<dbReference type="InterPro" id="IPR035093">
    <property type="entry name" value="RelE/ParE_toxin_dom_sf"/>
</dbReference>
<dbReference type="Pfam" id="PF05016">
    <property type="entry name" value="ParE_toxin"/>
    <property type="match status" value="1"/>
</dbReference>
<dbReference type="InterPro" id="IPR007712">
    <property type="entry name" value="RelE/ParE_toxin"/>
</dbReference>
<proteinExistence type="predicted"/>
<reference evidence="2 3" key="1">
    <citation type="journal article" date="2016" name="Environ. Microbiol.">
        <title>Genomic resolution of a cold subsurface aquifer community provides metabolic insights for novel microbes adapted to high CO concentrations.</title>
        <authorList>
            <person name="Probst A.J."/>
            <person name="Castelle C.J."/>
            <person name="Singh A."/>
            <person name="Brown C.T."/>
            <person name="Anantharaman K."/>
            <person name="Sharon I."/>
            <person name="Hug L.A."/>
            <person name="Burstein D."/>
            <person name="Emerson J.B."/>
            <person name="Thomas B.C."/>
            <person name="Banfield J.F."/>
        </authorList>
    </citation>
    <scope>NUCLEOTIDE SEQUENCE [LARGE SCALE GENOMIC DNA]</scope>
    <source>
        <strain evidence="2">CG2_30_40_21</strain>
    </source>
</reference>
<dbReference type="EMBL" id="MNYI01000115">
    <property type="protein sequence ID" value="OIP40587.1"/>
    <property type="molecule type" value="Genomic_DNA"/>
</dbReference>
<sequence length="96" mass="11640">MSVIFNELARYELENAIEFYGLVYSGLGQRFKEEIKKSVKRIVEHPTAWSLERGEVRKYLVHRFPYKILYSIEKEYIYIIAVGHQHQKPNYWVDRM</sequence>
<dbReference type="Gene3D" id="3.30.2310.20">
    <property type="entry name" value="RelE-like"/>
    <property type="match status" value="1"/>
</dbReference>
<comment type="caution">
    <text evidence="2">The sequence shown here is derived from an EMBL/GenBank/DDBJ whole genome shotgun (WGS) entry which is preliminary data.</text>
</comment>
<dbReference type="STRING" id="1817895.AUJ95_04410"/>
<dbReference type="AlphaFoldDB" id="A0A1J5DYX8"/>
<keyword evidence="1" id="KW-1277">Toxin-antitoxin system</keyword>
<evidence type="ECO:0000313" key="3">
    <source>
        <dbReference type="Proteomes" id="UP000183085"/>
    </source>
</evidence>
<gene>
    <name evidence="2" type="ORF">AUJ95_04410</name>
</gene>
<evidence type="ECO:0000313" key="2">
    <source>
        <dbReference type="EMBL" id="OIP40587.1"/>
    </source>
</evidence>
<dbReference type="Proteomes" id="UP000183085">
    <property type="component" value="Unassembled WGS sequence"/>
</dbReference>
<accession>A0A1J5DYX8</accession>
<name>A0A1J5DYX8_9BACT</name>
<organism evidence="2 3">
    <name type="scientific">Candidatus Desantisbacteria bacterium CG2_30_40_21</name>
    <dbReference type="NCBI Taxonomy" id="1817895"/>
    <lineage>
        <taxon>Bacteria</taxon>
        <taxon>Candidatus Desantisiibacteriota</taxon>
    </lineage>
</organism>
<evidence type="ECO:0000256" key="1">
    <source>
        <dbReference type="ARBA" id="ARBA00022649"/>
    </source>
</evidence>
<protein>
    <submittedName>
        <fullName evidence="2">Plasmid stabilization protein</fullName>
    </submittedName>
</protein>